<dbReference type="AlphaFoldDB" id="A0AAE0MNX9"/>
<comment type="caution">
    <text evidence="18">The sequence shown here is derived from an EMBL/GenBank/DDBJ whole genome shotgun (WGS) entry which is preliminary data.</text>
</comment>
<dbReference type="RefSeq" id="XP_062678918.1">
    <property type="nucleotide sequence ID" value="XM_062823175.1"/>
</dbReference>
<evidence type="ECO:0000256" key="7">
    <source>
        <dbReference type="ARBA" id="ARBA00022801"/>
    </source>
</evidence>
<feature type="domain" description="GH18" evidence="17">
    <location>
        <begin position="30"/>
        <end position="328"/>
    </location>
</feature>
<keyword evidence="7 13" id="KW-0378">Hydrolase</keyword>
<proteinExistence type="inferred from homology"/>
<feature type="region of interest" description="Disordered" evidence="14">
    <location>
        <begin position="376"/>
        <end position="400"/>
    </location>
</feature>
<evidence type="ECO:0000256" key="4">
    <source>
        <dbReference type="ARBA" id="ARBA00022525"/>
    </source>
</evidence>
<dbReference type="InterPro" id="IPR001223">
    <property type="entry name" value="Glyco_hydro18_cat"/>
</dbReference>
<evidence type="ECO:0000256" key="12">
    <source>
        <dbReference type="ARBA" id="ARBA00025727"/>
    </source>
</evidence>
<evidence type="ECO:0000256" key="5">
    <source>
        <dbReference type="ARBA" id="ARBA00022669"/>
    </source>
</evidence>
<dbReference type="GO" id="GO:0030248">
    <property type="term" value="F:cellulose binding"/>
    <property type="evidence" value="ECO:0007669"/>
    <property type="project" value="InterPro"/>
</dbReference>
<dbReference type="GO" id="GO:0005576">
    <property type="term" value="C:extracellular region"/>
    <property type="evidence" value="ECO:0007669"/>
    <property type="project" value="UniProtKB-SubCell"/>
</dbReference>
<dbReference type="InterPro" id="IPR035971">
    <property type="entry name" value="CBD_sf"/>
</dbReference>
<dbReference type="PANTHER" id="PTHR45708">
    <property type="entry name" value="ENDOCHITINASE"/>
    <property type="match status" value="1"/>
</dbReference>
<comment type="catalytic activity">
    <reaction evidence="1">
        <text>Random endo-hydrolysis of N-acetyl-beta-D-glucosaminide (1-&gt;4)-beta-linkages in chitin and chitodextrins.</text>
        <dbReference type="EC" id="3.2.1.14"/>
    </reaction>
</comment>
<dbReference type="InterPro" id="IPR050542">
    <property type="entry name" value="Glycosyl_Hydrlase18_Chitinase"/>
</dbReference>
<evidence type="ECO:0000256" key="8">
    <source>
        <dbReference type="ARBA" id="ARBA00023024"/>
    </source>
</evidence>
<evidence type="ECO:0000259" key="17">
    <source>
        <dbReference type="PROSITE" id="PS51910"/>
    </source>
</evidence>
<keyword evidence="19" id="KW-1185">Reference proteome</keyword>
<dbReference type="GO" id="GO:0000272">
    <property type="term" value="P:polysaccharide catabolic process"/>
    <property type="evidence" value="ECO:0007669"/>
    <property type="project" value="UniProtKB-KW"/>
</dbReference>
<name>A0AAE0MNX9_9PEZI</name>
<dbReference type="EC" id="3.2.1.14" evidence="3"/>
<dbReference type="PROSITE" id="PS01095">
    <property type="entry name" value="GH18_1"/>
    <property type="match status" value="1"/>
</dbReference>
<dbReference type="CDD" id="cd02877">
    <property type="entry name" value="GH18_hevamine_XipI_class_III"/>
    <property type="match status" value="1"/>
</dbReference>
<protein>
    <recommendedName>
        <fullName evidence="3">chitinase</fullName>
        <ecNumber evidence="3">3.2.1.14</ecNumber>
    </recommendedName>
</protein>
<evidence type="ECO:0000256" key="11">
    <source>
        <dbReference type="ARBA" id="ARBA00023326"/>
    </source>
</evidence>
<dbReference type="Proteomes" id="UP001278500">
    <property type="component" value="Unassembled WGS sequence"/>
</dbReference>
<comment type="similarity">
    <text evidence="12">Belongs to the glycosyl hydrolase 18 family. Chitinase class III subfamily.</text>
</comment>
<evidence type="ECO:0000256" key="3">
    <source>
        <dbReference type="ARBA" id="ARBA00012729"/>
    </source>
</evidence>
<feature type="domain" description="CBM1" evidence="16">
    <location>
        <begin position="406"/>
        <end position="442"/>
    </location>
</feature>
<keyword evidence="9" id="KW-0119">Carbohydrate metabolism</keyword>
<dbReference type="GO" id="GO:0006032">
    <property type="term" value="P:chitin catabolic process"/>
    <property type="evidence" value="ECO:0007669"/>
    <property type="project" value="UniProtKB-KW"/>
</dbReference>
<evidence type="ECO:0000256" key="6">
    <source>
        <dbReference type="ARBA" id="ARBA00022729"/>
    </source>
</evidence>
<feature type="chain" id="PRO_5041956536" description="chitinase" evidence="15">
    <location>
        <begin position="23"/>
        <end position="442"/>
    </location>
</feature>
<evidence type="ECO:0000256" key="9">
    <source>
        <dbReference type="ARBA" id="ARBA00023277"/>
    </source>
</evidence>
<dbReference type="Gene3D" id="3.20.20.80">
    <property type="entry name" value="Glycosidases"/>
    <property type="match status" value="1"/>
</dbReference>
<keyword evidence="8" id="KW-0146">Chitin degradation</keyword>
<evidence type="ECO:0000256" key="14">
    <source>
        <dbReference type="SAM" id="MobiDB-lite"/>
    </source>
</evidence>
<comment type="subcellular location">
    <subcellularLocation>
        <location evidence="2">Secreted</location>
    </subcellularLocation>
</comment>
<evidence type="ECO:0000259" key="16">
    <source>
        <dbReference type="PROSITE" id="PS51164"/>
    </source>
</evidence>
<dbReference type="PROSITE" id="PS51164">
    <property type="entry name" value="CBM1_2"/>
    <property type="match status" value="1"/>
</dbReference>
<keyword evidence="6 15" id="KW-0732">Signal</keyword>
<dbReference type="Pfam" id="PF00704">
    <property type="entry name" value="Glyco_hydro_18"/>
    <property type="match status" value="1"/>
</dbReference>
<dbReference type="GO" id="GO:0008843">
    <property type="term" value="F:endochitinase activity"/>
    <property type="evidence" value="ECO:0007669"/>
    <property type="project" value="UniProtKB-EC"/>
</dbReference>
<dbReference type="InterPro" id="IPR045321">
    <property type="entry name" value="Cts1-like"/>
</dbReference>
<keyword evidence="10 13" id="KW-0326">Glycosidase</keyword>
<sequence length="442" mass="46474">MYSSSMLVALFALVNSLPGALAGFSPSATGNIAIYWGQNSASQVGGQQRLAYYCRNTNVNTIPLAFLTVIKSTEVNFANAGDNCTYFPGDTLKRCPQIEEDIKTCQSLGKSILLSIGGATYVEGGFSSPTEAVDWADRLWAMFGPVSSSDKRPFGSAVIDGFDFDFEAVANNMVPFAARLRSLMDSAAATSGKQFLLSSAPQCPFPDLANNELLKSVAFDFVSVQFYNNYCGVHTFQFGSPNQNNFNFGTWDNWAKTVSKNKNVKILVGVPGSPSAAGIGYVAGGQLANVIKYSQTFSSFGGVMMWDMSQVWANTGFLDSVASALGSTGGNGGGAALTIATTAVPVPTTTSSTPVVHTATNWVTVTIWATATATGNAPGTTAKSTSIKSSSAKSTTTASTPTQAVGLVNQWGQCGGNGYRGPTSCRAPYSCVKLSDWWSHCN</sequence>
<dbReference type="GO" id="GO:0008061">
    <property type="term" value="F:chitin binding"/>
    <property type="evidence" value="ECO:0007669"/>
    <property type="project" value="UniProtKB-KW"/>
</dbReference>
<dbReference type="EMBL" id="JAUEPP010000007">
    <property type="protein sequence ID" value="KAK3339558.1"/>
    <property type="molecule type" value="Genomic_DNA"/>
</dbReference>
<dbReference type="SUPFAM" id="SSF57180">
    <property type="entry name" value="Cellulose-binding domain"/>
    <property type="match status" value="1"/>
</dbReference>
<dbReference type="InterPro" id="IPR000254">
    <property type="entry name" value="CBD"/>
</dbReference>
<dbReference type="SMART" id="SM00236">
    <property type="entry name" value="fCBD"/>
    <property type="match status" value="1"/>
</dbReference>
<accession>A0AAE0MNX9</accession>
<keyword evidence="4" id="KW-0964">Secreted</keyword>
<reference evidence="18" key="1">
    <citation type="journal article" date="2023" name="Mol. Phylogenet. Evol.">
        <title>Genome-scale phylogeny and comparative genomics of the fungal order Sordariales.</title>
        <authorList>
            <person name="Hensen N."/>
            <person name="Bonometti L."/>
            <person name="Westerberg I."/>
            <person name="Brannstrom I.O."/>
            <person name="Guillou S."/>
            <person name="Cros-Aarteil S."/>
            <person name="Calhoun S."/>
            <person name="Haridas S."/>
            <person name="Kuo A."/>
            <person name="Mondo S."/>
            <person name="Pangilinan J."/>
            <person name="Riley R."/>
            <person name="LaButti K."/>
            <person name="Andreopoulos B."/>
            <person name="Lipzen A."/>
            <person name="Chen C."/>
            <person name="Yan M."/>
            <person name="Daum C."/>
            <person name="Ng V."/>
            <person name="Clum A."/>
            <person name="Steindorff A."/>
            <person name="Ohm R.A."/>
            <person name="Martin F."/>
            <person name="Silar P."/>
            <person name="Natvig D.O."/>
            <person name="Lalanne C."/>
            <person name="Gautier V."/>
            <person name="Ament-Velasquez S.L."/>
            <person name="Kruys A."/>
            <person name="Hutchinson M.I."/>
            <person name="Powell A.J."/>
            <person name="Barry K."/>
            <person name="Miller A.N."/>
            <person name="Grigoriev I.V."/>
            <person name="Debuchy R."/>
            <person name="Gladieux P."/>
            <person name="Hiltunen Thoren M."/>
            <person name="Johannesson H."/>
        </authorList>
    </citation>
    <scope>NUCLEOTIDE SEQUENCE</scope>
    <source>
        <strain evidence="18">CBS 560.94</strain>
    </source>
</reference>
<dbReference type="InterPro" id="IPR001579">
    <property type="entry name" value="Glyco_hydro_18_chit_AS"/>
</dbReference>
<dbReference type="SUPFAM" id="SSF51445">
    <property type="entry name" value="(Trans)glycosidases"/>
    <property type="match status" value="1"/>
</dbReference>
<dbReference type="PROSITE" id="PS51910">
    <property type="entry name" value="GH18_2"/>
    <property type="match status" value="1"/>
</dbReference>
<dbReference type="InterPro" id="IPR017853">
    <property type="entry name" value="GH"/>
</dbReference>
<evidence type="ECO:0000256" key="13">
    <source>
        <dbReference type="RuleBase" id="RU000489"/>
    </source>
</evidence>
<evidence type="ECO:0000313" key="19">
    <source>
        <dbReference type="Proteomes" id="UP001278500"/>
    </source>
</evidence>
<evidence type="ECO:0000256" key="15">
    <source>
        <dbReference type="SAM" id="SignalP"/>
    </source>
</evidence>
<reference evidence="18" key="2">
    <citation type="submission" date="2023-06" db="EMBL/GenBank/DDBJ databases">
        <authorList>
            <consortium name="Lawrence Berkeley National Laboratory"/>
            <person name="Haridas S."/>
            <person name="Hensen N."/>
            <person name="Bonometti L."/>
            <person name="Westerberg I."/>
            <person name="Brannstrom I.O."/>
            <person name="Guillou S."/>
            <person name="Cros-Aarteil S."/>
            <person name="Calhoun S."/>
            <person name="Kuo A."/>
            <person name="Mondo S."/>
            <person name="Pangilinan J."/>
            <person name="Riley R."/>
            <person name="Labutti K."/>
            <person name="Andreopoulos B."/>
            <person name="Lipzen A."/>
            <person name="Chen C."/>
            <person name="Yanf M."/>
            <person name="Daum C."/>
            <person name="Ng V."/>
            <person name="Clum A."/>
            <person name="Steindorff A."/>
            <person name="Ohm R."/>
            <person name="Martin F."/>
            <person name="Silar P."/>
            <person name="Natvig D."/>
            <person name="Lalanne C."/>
            <person name="Gautier V."/>
            <person name="Ament-Velasquez S.L."/>
            <person name="Kruys A."/>
            <person name="Hutchinson M.I."/>
            <person name="Powell A.J."/>
            <person name="Barry K."/>
            <person name="Miller A.N."/>
            <person name="Grigoriev I.V."/>
            <person name="Debuchy R."/>
            <person name="Gladieux P."/>
            <person name="Thoren M.H."/>
            <person name="Johannesson H."/>
        </authorList>
    </citation>
    <scope>NUCLEOTIDE SEQUENCE</scope>
    <source>
        <strain evidence="18">CBS 560.94</strain>
    </source>
</reference>
<feature type="signal peptide" evidence="15">
    <location>
        <begin position="1"/>
        <end position="22"/>
    </location>
</feature>
<evidence type="ECO:0000256" key="10">
    <source>
        <dbReference type="ARBA" id="ARBA00023295"/>
    </source>
</evidence>
<evidence type="ECO:0000256" key="2">
    <source>
        <dbReference type="ARBA" id="ARBA00004613"/>
    </source>
</evidence>
<keyword evidence="5" id="KW-0147">Chitin-binding</keyword>
<dbReference type="GeneID" id="87860329"/>
<evidence type="ECO:0000256" key="1">
    <source>
        <dbReference type="ARBA" id="ARBA00000822"/>
    </source>
</evidence>
<keyword evidence="11" id="KW-0624">Polysaccharide degradation</keyword>
<organism evidence="18 19">
    <name type="scientific">Neurospora tetraspora</name>
    <dbReference type="NCBI Taxonomy" id="94610"/>
    <lineage>
        <taxon>Eukaryota</taxon>
        <taxon>Fungi</taxon>
        <taxon>Dikarya</taxon>
        <taxon>Ascomycota</taxon>
        <taxon>Pezizomycotina</taxon>
        <taxon>Sordariomycetes</taxon>
        <taxon>Sordariomycetidae</taxon>
        <taxon>Sordariales</taxon>
        <taxon>Sordariaceae</taxon>
        <taxon>Neurospora</taxon>
    </lineage>
</organism>
<dbReference type="FunFam" id="3.20.20.80:FF:000145">
    <property type="entry name" value="Class III chitinase, putative"/>
    <property type="match status" value="1"/>
</dbReference>
<dbReference type="Pfam" id="PF00734">
    <property type="entry name" value="CBM_1"/>
    <property type="match status" value="1"/>
</dbReference>
<gene>
    <name evidence="18" type="ORF">B0H65DRAFT_303482</name>
</gene>
<evidence type="ECO:0000313" key="18">
    <source>
        <dbReference type="EMBL" id="KAK3339558.1"/>
    </source>
</evidence>
<dbReference type="PANTHER" id="PTHR45708:SF49">
    <property type="entry name" value="ENDOCHITINASE"/>
    <property type="match status" value="1"/>
</dbReference>